<dbReference type="STRING" id="66969.Lwal_1031"/>
<dbReference type="PATRIC" id="fig|66969.6.peg.1131"/>
<sequence>MDRTNSIKSYFFQFLLFNFCFFALQTLLLYSRSEGLINSIPLPWSIYLEIAETITAQFSLYVILSLIQTLFLFGVLNRAWSNLLNCEQWQLTIWTLFVICILSANTCYFPLSQFSKLISPPIPNQVFCITFYISLGVLGLLLVNTLCYRYSLRLVSFLVPIIGILWLIDFFSKPKFTPKEQTRPNIILLGIDSLSPESIKQKNMPFLSGLLKNSLRFTNTISPLARTFPAWSSILTGLYPKHHGADENLVERKRVKSNQSIVWELDRLGYNTIYATDDRRFNSIDEKFGFKQIIGPKTGVNDVILGSYNDFPLGNLLINLPISAWLFPYNYSNRASYFSYYPTTFNQLLEKELSANQNYPVFLAVHFALPHWPYAWASSSPDQVNNEFSLSKRDGLYQSALKAVDKQFESFFTFLKMNGYLKNSLLIILSDHGEVLFYPNSRLTNYQHYQSSLSSRLAEYLQSKTATVLDKSAGHGSDILSPKQYHCLLAFNIYQNDKLTSHNKKIMDRIALFDLAPTILDFVSGQSKYPMDGISLLPAITQTEEKLPARTFFIESGMYPNQEFSKDKAIELGHKLFMVNPLNGQLEVKPHELININNNKLYGIIKGNWILALYPDDNDYIPIIQNLVTLQWVDNLDSAFAKKTPAQELLNDLKQFYGHRLMHPIQ</sequence>
<dbReference type="InterPro" id="IPR052701">
    <property type="entry name" value="GAG_Ulvan_Degrading_Sulfatases"/>
</dbReference>
<dbReference type="Proteomes" id="UP000054729">
    <property type="component" value="Unassembled WGS sequence"/>
</dbReference>
<feature type="transmembrane region" description="Helical" evidence="1">
    <location>
        <begin position="123"/>
        <end position="143"/>
    </location>
</feature>
<dbReference type="SUPFAM" id="SSF53649">
    <property type="entry name" value="Alkaline phosphatase-like"/>
    <property type="match status" value="1"/>
</dbReference>
<dbReference type="InterPro" id="IPR017850">
    <property type="entry name" value="Alkaline_phosphatase_core_sf"/>
</dbReference>
<evidence type="ECO:0000313" key="4">
    <source>
        <dbReference type="Proteomes" id="UP000054729"/>
    </source>
</evidence>
<feature type="transmembrane region" description="Helical" evidence="1">
    <location>
        <begin position="12"/>
        <end position="31"/>
    </location>
</feature>
<dbReference type="Pfam" id="PF00884">
    <property type="entry name" value="Sulfatase"/>
    <property type="match status" value="1"/>
</dbReference>
<keyword evidence="4" id="KW-1185">Reference proteome</keyword>
<dbReference type="PANTHER" id="PTHR43751:SF3">
    <property type="entry name" value="SULFATASE N-TERMINAL DOMAIN-CONTAINING PROTEIN"/>
    <property type="match status" value="1"/>
</dbReference>
<evidence type="ECO:0000313" key="3">
    <source>
        <dbReference type="EMBL" id="KTD81594.1"/>
    </source>
</evidence>
<proteinExistence type="predicted"/>
<evidence type="ECO:0000259" key="2">
    <source>
        <dbReference type="Pfam" id="PF00884"/>
    </source>
</evidence>
<dbReference type="PANTHER" id="PTHR43751">
    <property type="entry name" value="SULFATASE"/>
    <property type="match status" value="1"/>
</dbReference>
<reference evidence="3 4" key="1">
    <citation type="submission" date="2015-11" db="EMBL/GenBank/DDBJ databases">
        <title>Genomic analysis of 38 Legionella species identifies large and diverse effector repertoires.</title>
        <authorList>
            <person name="Burstein D."/>
            <person name="Amaro F."/>
            <person name="Zusman T."/>
            <person name="Lifshitz Z."/>
            <person name="Cohen O."/>
            <person name="Gilbert J.A."/>
            <person name="Pupko T."/>
            <person name="Shuman H.A."/>
            <person name="Segal G."/>
        </authorList>
    </citation>
    <scope>NUCLEOTIDE SEQUENCE [LARGE SCALE GENOMIC DNA]</scope>
    <source>
        <strain evidence="3 4">ATCC 51914</strain>
    </source>
</reference>
<dbReference type="AlphaFoldDB" id="A0A0W1AJN7"/>
<dbReference type="Gene3D" id="3.40.720.10">
    <property type="entry name" value="Alkaline Phosphatase, subunit A"/>
    <property type="match status" value="1"/>
</dbReference>
<gene>
    <name evidence="3" type="ORF">Lwal_1031</name>
</gene>
<keyword evidence="1" id="KW-0472">Membrane</keyword>
<comment type="caution">
    <text evidence="3">The sequence shown here is derived from an EMBL/GenBank/DDBJ whole genome shotgun (WGS) entry which is preliminary data.</text>
</comment>
<accession>A0A0W1AJN7</accession>
<feature type="transmembrane region" description="Helical" evidence="1">
    <location>
        <begin position="150"/>
        <end position="168"/>
    </location>
</feature>
<organism evidence="3 4">
    <name type="scientific">Legionella waltersii</name>
    <dbReference type="NCBI Taxonomy" id="66969"/>
    <lineage>
        <taxon>Bacteria</taxon>
        <taxon>Pseudomonadati</taxon>
        <taxon>Pseudomonadota</taxon>
        <taxon>Gammaproteobacteria</taxon>
        <taxon>Legionellales</taxon>
        <taxon>Legionellaceae</taxon>
        <taxon>Legionella</taxon>
    </lineage>
</organism>
<name>A0A0W1AJN7_9GAMM</name>
<dbReference type="RefSeq" id="WP_058479843.1">
    <property type="nucleotide sequence ID" value="NZ_CAAAIQ010000025.1"/>
</dbReference>
<feature type="domain" description="Sulfatase N-terminal" evidence="2">
    <location>
        <begin position="185"/>
        <end position="470"/>
    </location>
</feature>
<dbReference type="EMBL" id="LNZB01000023">
    <property type="protein sequence ID" value="KTD81594.1"/>
    <property type="molecule type" value="Genomic_DNA"/>
</dbReference>
<keyword evidence="1" id="KW-0812">Transmembrane</keyword>
<protein>
    <submittedName>
        <fullName evidence="3">Putative Sulfatase</fullName>
    </submittedName>
</protein>
<feature type="transmembrane region" description="Helical" evidence="1">
    <location>
        <begin position="91"/>
        <end position="111"/>
    </location>
</feature>
<feature type="transmembrane region" description="Helical" evidence="1">
    <location>
        <begin position="58"/>
        <end position="79"/>
    </location>
</feature>
<dbReference type="OrthoDB" id="9803751at2"/>
<evidence type="ECO:0000256" key="1">
    <source>
        <dbReference type="SAM" id="Phobius"/>
    </source>
</evidence>
<dbReference type="InterPro" id="IPR000917">
    <property type="entry name" value="Sulfatase_N"/>
</dbReference>
<keyword evidence="1" id="KW-1133">Transmembrane helix</keyword>